<dbReference type="PANTHER" id="PTHR21198:SF7">
    <property type="entry name" value="ASPARTATE-GLUTAMATE RACEMASE FAMILY"/>
    <property type="match status" value="1"/>
</dbReference>
<gene>
    <name evidence="3" type="ORF">EUV02_13870</name>
</gene>
<dbReference type="InterPro" id="IPR015942">
    <property type="entry name" value="Asp/Glu/hydantoin_racemase"/>
</dbReference>
<protein>
    <submittedName>
        <fullName evidence="3">Amino acid racemase</fullName>
        <ecNumber evidence="3">5.1.1.-</ecNumber>
    </submittedName>
</protein>
<proteinExistence type="inferred from homology"/>
<dbReference type="EMBL" id="SIHO01000003">
    <property type="protein sequence ID" value="TFU01370.1"/>
    <property type="molecule type" value="Genomic_DNA"/>
</dbReference>
<dbReference type="RefSeq" id="WP_135246874.1">
    <property type="nucleotide sequence ID" value="NZ_SIHO01000003.1"/>
</dbReference>
<dbReference type="InterPro" id="IPR004380">
    <property type="entry name" value="Asp_race"/>
</dbReference>
<keyword evidence="2 3" id="KW-0413">Isomerase</keyword>
<dbReference type="OrthoDB" id="9803739at2"/>
<accession>A0A4Y9ELW7</accession>
<dbReference type="AlphaFoldDB" id="A0A4Y9ELW7"/>
<dbReference type="EC" id="5.1.1.-" evidence="3"/>
<keyword evidence="4" id="KW-1185">Reference proteome</keyword>
<dbReference type="InterPro" id="IPR001920">
    <property type="entry name" value="Asp/Glu_race"/>
</dbReference>
<dbReference type="InterPro" id="IPR033134">
    <property type="entry name" value="Asp/Glu_racemase_AS_2"/>
</dbReference>
<dbReference type="Gene3D" id="3.40.50.1860">
    <property type="match status" value="2"/>
</dbReference>
<dbReference type="Pfam" id="PF01177">
    <property type="entry name" value="Asp_Glu_race"/>
    <property type="match status" value="1"/>
</dbReference>
<organism evidence="3 4">
    <name type="scientific">Glacieibacterium arshaanense</name>
    <dbReference type="NCBI Taxonomy" id="2511025"/>
    <lineage>
        <taxon>Bacteria</taxon>
        <taxon>Pseudomonadati</taxon>
        <taxon>Pseudomonadota</taxon>
        <taxon>Alphaproteobacteria</taxon>
        <taxon>Sphingomonadales</taxon>
        <taxon>Sphingosinicellaceae</taxon>
        <taxon>Glacieibacterium</taxon>
    </lineage>
</organism>
<comment type="caution">
    <text evidence="3">The sequence shown here is derived from an EMBL/GenBank/DDBJ whole genome shotgun (WGS) entry which is preliminary data.</text>
</comment>
<dbReference type="Proteomes" id="UP000297737">
    <property type="component" value="Unassembled WGS sequence"/>
</dbReference>
<evidence type="ECO:0000256" key="2">
    <source>
        <dbReference type="ARBA" id="ARBA00023235"/>
    </source>
</evidence>
<comment type="similarity">
    <text evidence="1">Belongs to the aspartate/glutamate racemases family.</text>
</comment>
<evidence type="ECO:0000256" key="1">
    <source>
        <dbReference type="ARBA" id="ARBA00007847"/>
    </source>
</evidence>
<evidence type="ECO:0000313" key="3">
    <source>
        <dbReference type="EMBL" id="TFU01370.1"/>
    </source>
</evidence>
<dbReference type="GO" id="GO:0047661">
    <property type="term" value="F:amino-acid racemase activity"/>
    <property type="evidence" value="ECO:0007669"/>
    <property type="project" value="InterPro"/>
</dbReference>
<reference evidence="3 4" key="1">
    <citation type="submission" date="2019-02" db="EMBL/GenBank/DDBJ databases">
        <title>Polymorphobacter sp. isolated from the lake at the Tibet of China.</title>
        <authorList>
            <person name="Li A."/>
        </authorList>
    </citation>
    <scope>NUCLEOTIDE SEQUENCE [LARGE SCALE GENOMIC DNA]</scope>
    <source>
        <strain evidence="3 4">DJ1R-1</strain>
    </source>
</reference>
<name>A0A4Y9ELW7_9SPHN</name>
<evidence type="ECO:0000313" key="4">
    <source>
        <dbReference type="Proteomes" id="UP000297737"/>
    </source>
</evidence>
<dbReference type="PROSITE" id="PS00924">
    <property type="entry name" value="ASP_GLU_RACEMASE_2"/>
    <property type="match status" value="1"/>
</dbReference>
<dbReference type="SUPFAM" id="SSF53681">
    <property type="entry name" value="Aspartate/glutamate racemase"/>
    <property type="match status" value="2"/>
</dbReference>
<sequence length="230" mass="23195">MTGNWRPIGVIGGMGPLASADFITRLVLGCGATRDCDYPRLLLDSNPHVPDRNAARHGGASPGPALAAMARGLVAQGAQVLAMPCNAAHGWADAIIGAIAETPAARFVNLVDAAVARVLALGARRVGVLGVAATLDAGLYHRPLQAAGIEVLEPEREAFGACIEAVKAGRHDDTTRAAMAAIAGALAAQGADVLIAACTEVPLILTQAPVPLVDATDALVNATLAAARIG</sequence>
<dbReference type="NCBIfam" id="TIGR00035">
    <property type="entry name" value="asp_race"/>
    <property type="match status" value="1"/>
</dbReference>
<dbReference type="PANTHER" id="PTHR21198">
    <property type="entry name" value="GLUTAMATE RACEMASE"/>
    <property type="match status" value="1"/>
</dbReference>